<dbReference type="Gene3D" id="3.40.190.170">
    <property type="entry name" value="Bacterial extracellular solute-binding protein, family 7"/>
    <property type="match status" value="1"/>
</dbReference>
<dbReference type="PANTHER" id="PTHR33376:SF5">
    <property type="entry name" value="EXTRACYTOPLASMIC SOLUTE RECEPTOR PROTEIN"/>
    <property type="match status" value="1"/>
</dbReference>
<keyword evidence="1" id="KW-0732">Signal</keyword>
<dbReference type="GO" id="GO:0046872">
    <property type="term" value="F:metal ion binding"/>
    <property type="evidence" value="ECO:0007669"/>
    <property type="project" value="UniProtKB-KW"/>
</dbReference>
<feature type="binding site" evidence="3">
    <location>
        <position position="252"/>
    </location>
    <ligand>
        <name>substrate</name>
    </ligand>
</feature>
<dbReference type="Gene3D" id="3.40.190.10">
    <property type="entry name" value="Periplasmic binding protein-like II"/>
    <property type="match status" value="1"/>
</dbReference>
<dbReference type="InterPro" id="IPR019546">
    <property type="entry name" value="TAT_signal_bac_arc"/>
</dbReference>
<dbReference type="PANTHER" id="PTHR33376">
    <property type="match status" value="1"/>
</dbReference>
<evidence type="ECO:0000256" key="2">
    <source>
        <dbReference type="PIRSR" id="PIRSR039026-1"/>
    </source>
</evidence>
<dbReference type="InParanoid" id="A0A6M4HC74"/>
<dbReference type="EMBL" id="CP053073">
    <property type="protein sequence ID" value="QJR16193.1"/>
    <property type="molecule type" value="Genomic_DNA"/>
</dbReference>
<gene>
    <name evidence="4" type="ORF">DSM104440_03022</name>
</gene>
<evidence type="ECO:0000313" key="5">
    <source>
        <dbReference type="Proteomes" id="UP000503096"/>
    </source>
</evidence>
<evidence type="ECO:0000256" key="3">
    <source>
        <dbReference type="PIRSR" id="PIRSR039026-2"/>
    </source>
</evidence>
<dbReference type="InterPro" id="IPR006311">
    <property type="entry name" value="TAT_signal"/>
</dbReference>
<feature type="binding site" evidence="3">
    <location>
        <position position="227"/>
    </location>
    <ligand>
        <name>Na(+)</name>
        <dbReference type="ChEBI" id="CHEBI:29101"/>
    </ligand>
</feature>
<reference evidence="4 5" key="1">
    <citation type="submission" date="2020-04" db="EMBL/GenBank/DDBJ databases">
        <title>Usitatibacter rugosus gen. nov., sp. nov. and Usitatibacter palustris sp. nov., novel members of Usitatibacteraceae fam. nov. within the order Nitrosomonadales isolated from soil.</title>
        <authorList>
            <person name="Huber K.J."/>
            <person name="Neumann-Schaal M."/>
            <person name="Geppert A."/>
            <person name="Luckner M."/>
            <person name="Wanner G."/>
            <person name="Overmann J."/>
        </authorList>
    </citation>
    <scope>NUCLEOTIDE SEQUENCE [LARGE SCALE GENOMIC DNA]</scope>
    <source>
        <strain evidence="4 5">Swamp67</strain>
    </source>
</reference>
<feature type="binding site" evidence="3">
    <location>
        <position position="226"/>
    </location>
    <ligand>
        <name>substrate</name>
    </ligand>
</feature>
<evidence type="ECO:0000256" key="1">
    <source>
        <dbReference type="ARBA" id="ARBA00022729"/>
    </source>
</evidence>
<proteinExistence type="predicted"/>
<evidence type="ECO:0000313" key="4">
    <source>
        <dbReference type="EMBL" id="QJR16193.1"/>
    </source>
</evidence>
<dbReference type="GO" id="GO:0055085">
    <property type="term" value="P:transmembrane transport"/>
    <property type="evidence" value="ECO:0007669"/>
    <property type="project" value="InterPro"/>
</dbReference>
<dbReference type="InterPro" id="IPR018389">
    <property type="entry name" value="DctP_fam"/>
</dbReference>
<dbReference type="Proteomes" id="UP000503096">
    <property type="component" value="Chromosome"/>
</dbReference>
<keyword evidence="3" id="KW-0479">Metal-binding</keyword>
<accession>A0A6M4HC74</accession>
<dbReference type="KEGG" id="upl:DSM104440_03022"/>
<protein>
    <submittedName>
        <fullName evidence="4">Monocarboxylate 2-oxoacid-binding periplasmic protein</fullName>
    </submittedName>
</protein>
<dbReference type="GO" id="GO:0031317">
    <property type="term" value="C:tripartite ATP-independent periplasmic transporter complex"/>
    <property type="evidence" value="ECO:0007669"/>
    <property type="project" value="InterPro"/>
</dbReference>
<dbReference type="AlphaFoldDB" id="A0A6M4HC74"/>
<feature type="binding site" evidence="2">
    <location>
        <position position="189"/>
    </location>
    <ligand>
        <name>substrate</name>
    </ligand>
</feature>
<dbReference type="PIRSF" id="PIRSF039026">
    <property type="entry name" value="SiaP"/>
    <property type="match status" value="1"/>
</dbReference>
<name>A0A6M4HC74_9PROT</name>
<dbReference type="InterPro" id="IPR026289">
    <property type="entry name" value="SBP_TakP-like"/>
</dbReference>
<keyword evidence="5" id="KW-1185">Reference proteome</keyword>
<dbReference type="Pfam" id="PF03480">
    <property type="entry name" value="DctP"/>
    <property type="match status" value="1"/>
</dbReference>
<sequence>MSDKKPAPTANTRRKFLAGATASAGAAALAFPMIAKGQTGPISMRWQSTWPAKDIFHEYATDYAKKVNDMTGGDLKIEVLPAGAVVPAFGLLDAVSKGTLDGGHGVLVYHYGKQNALALWGSGPAFGMDANQLLSWHKYGGGKELLNKLYASIGANVVSFPYGPMPTQPLGWFKKPITKSEDFKGMKFRTVGISIDVFTALGAAVNALPGGEIVPAMDRGLLDGAEFNNASSDRLLGFPDVSKTCMLQSYHQNAEQFEIMFNKAKYDALPEKMRAIIANAVEAASSDMSWKAIDRYSKDYKEMAAGGIKFYKTPDAVLANQLKGYDAAAAKKGEGNALFKEIEASQKAFAERVVKWDLDTNVGRRMAYNHYFAPAAAAPAKKA</sequence>
<dbReference type="RefSeq" id="WP_171164100.1">
    <property type="nucleotide sequence ID" value="NZ_CP053073.1"/>
</dbReference>
<dbReference type="PROSITE" id="PS51318">
    <property type="entry name" value="TAT"/>
    <property type="match status" value="1"/>
</dbReference>
<feature type="binding site" evidence="2">
    <location>
        <position position="168"/>
    </location>
    <ligand>
        <name>substrate</name>
    </ligand>
</feature>
<organism evidence="4 5">
    <name type="scientific">Usitatibacter palustris</name>
    <dbReference type="NCBI Taxonomy" id="2732487"/>
    <lineage>
        <taxon>Bacteria</taxon>
        <taxon>Pseudomonadati</taxon>
        <taxon>Pseudomonadota</taxon>
        <taxon>Betaproteobacteria</taxon>
        <taxon>Nitrosomonadales</taxon>
        <taxon>Usitatibacteraceae</taxon>
        <taxon>Usitatibacter</taxon>
    </lineage>
</organism>
<dbReference type="NCBIfam" id="TIGR01409">
    <property type="entry name" value="TAT_signal_seq"/>
    <property type="match status" value="1"/>
</dbReference>
<dbReference type="CDD" id="cd13604">
    <property type="entry name" value="PBP2_TRAP_ketoacid_lactate_like"/>
    <property type="match status" value="1"/>
</dbReference>
<dbReference type="InterPro" id="IPR038404">
    <property type="entry name" value="TRAP_DctP_sf"/>
</dbReference>